<dbReference type="Proteomes" id="UP001165427">
    <property type="component" value="Unassembled WGS sequence"/>
</dbReference>
<proteinExistence type="predicted"/>
<dbReference type="Gene3D" id="2.40.110.10">
    <property type="entry name" value="Butyryl-CoA Dehydrogenase, subunit A, domain 2"/>
    <property type="match status" value="1"/>
</dbReference>
<feature type="binding site" evidence="4">
    <location>
        <position position="190"/>
    </location>
    <ligand>
        <name>FAD</name>
        <dbReference type="ChEBI" id="CHEBI:57692"/>
    </ligand>
</feature>
<protein>
    <recommendedName>
        <fullName evidence="9">4-hydroxybutyryl-CoA dehydratase / vinylacetyl-CoA-Delta-isomerase</fullName>
    </recommendedName>
</protein>
<keyword evidence="2 4" id="KW-0274">FAD</keyword>
<dbReference type="Pfam" id="PF03241">
    <property type="entry name" value="HpaB"/>
    <property type="match status" value="1"/>
</dbReference>
<keyword evidence="3" id="KW-0560">Oxidoreductase</keyword>
<dbReference type="PANTHER" id="PTHR36117">
    <property type="entry name" value="4-HYDROXYPHENYLACETATE 3-MONOOXYGENASE-RELATED"/>
    <property type="match status" value="1"/>
</dbReference>
<gene>
    <name evidence="7" type="ORF">MRX98_07560</name>
</gene>
<dbReference type="InterPro" id="IPR009100">
    <property type="entry name" value="AcylCoA_DH/oxidase_NM_dom_sf"/>
</dbReference>
<dbReference type="RefSeq" id="WP_246904749.1">
    <property type="nucleotide sequence ID" value="NZ_JALJRB010000006.1"/>
</dbReference>
<sequence>MGIRTVQEYKESLRDGRKVYISGEKVDDVTQHRVLGLTVDTIGAGYEMAATDDPAIRDLLVASHPETGEPINRFFVTPRTAEDLRNRTRLIHTLMRTTGGLPFGKDIGTDCLNAAMAVARQMGNPQYEENARNFLEHLRKNDLHTCGAITCVKGDRSKEPSQQKHPDYYLHVVDKNKDGIVVKGAKIHITSAPAANEILVVPTRQMRENEADYAVSFAIPANTEGITFICRNGRGPWSDKEFHPDRPVRELTEAMIVFDNVFVPWERVFMCGEWQFSMYLAYTFATFHRFTAISYKVPSVEVMAGCAVAMAKYNGLFKVGHIREKLADIAAYVETLRALANAAANDPVMYGDIAVPNPLIANMAKLHFAGKYHDFVKLIQDIGGGILATSPDKRDWENPDIHDYLDHYLGGAQEFSTMERLQMIHETMRHVCSHESAFHEVTTVHAEGSMAAQKMMILHESPLKQYEERAKVAAGILPWGSVKF</sequence>
<dbReference type="InterPro" id="IPR036250">
    <property type="entry name" value="AcylCo_DH-like_C"/>
</dbReference>
<feature type="domain" description="HpaB/PvcC/4-BUDH N-terminal" evidence="6">
    <location>
        <begin position="5"/>
        <end position="270"/>
    </location>
</feature>
<dbReference type="SUPFAM" id="SSF56645">
    <property type="entry name" value="Acyl-CoA dehydrogenase NM domain-like"/>
    <property type="match status" value="1"/>
</dbReference>
<dbReference type="GO" id="GO:0016627">
    <property type="term" value="F:oxidoreductase activity, acting on the CH-CH group of donors"/>
    <property type="evidence" value="ECO:0007669"/>
    <property type="project" value="InterPro"/>
</dbReference>
<evidence type="ECO:0000256" key="1">
    <source>
        <dbReference type="ARBA" id="ARBA00022630"/>
    </source>
</evidence>
<evidence type="ECO:0000256" key="4">
    <source>
        <dbReference type="PIRSR" id="PIRSR000331-2"/>
    </source>
</evidence>
<evidence type="ECO:0000313" key="8">
    <source>
        <dbReference type="Proteomes" id="UP001165427"/>
    </source>
</evidence>
<dbReference type="Gene3D" id="1.20.140.10">
    <property type="entry name" value="Butyryl-CoA Dehydrogenase, subunit A, domain 3"/>
    <property type="match status" value="1"/>
</dbReference>
<dbReference type="Pfam" id="PF11794">
    <property type="entry name" value="HpaB_N"/>
    <property type="match status" value="1"/>
</dbReference>
<feature type="domain" description="HpaB/PvcC/4-BUDH C-terminal" evidence="5">
    <location>
        <begin position="280"/>
        <end position="474"/>
    </location>
</feature>
<dbReference type="AlphaFoldDB" id="A0AA41R441"/>
<dbReference type="InterPro" id="IPR046373">
    <property type="entry name" value="Acyl-CoA_Oxase/DH_mid-dom_sf"/>
</dbReference>
<dbReference type="Gene3D" id="1.10.3140.10">
    <property type="entry name" value="4-hydroxybutyryl-coa dehydratase, domain 1"/>
    <property type="match status" value="1"/>
</dbReference>
<evidence type="ECO:0008006" key="9">
    <source>
        <dbReference type="Google" id="ProtNLM"/>
    </source>
</evidence>
<dbReference type="PANTHER" id="PTHR36117:SF3">
    <property type="entry name" value="4-HYDROXYPHENYLACETATE 3-MONOOXYGENASE-RELATED"/>
    <property type="match status" value="1"/>
</dbReference>
<organism evidence="7 8">
    <name type="scientific">Desulfatitalea alkaliphila</name>
    <dbReference type="NCBI Taxonomy" id="2929485"/>
    <lineage>
        <taxon>Bacteria</taxon>
        <taxon>Pseudomonadati</taxon>
        <taxon>Thermodesulfobacteriota</taxon>
        <taxon>Desulfobacteria</taxon>
        <taxon>Desulfobacterales</taxon>
        <taxon>Desulfosarcinaceae</taxon>
        <taxon>Desulfatitalea</taxon>
    </lineage>
</organism>
<evidence type="ECO:0000259" key="5">
    <source>
        <dbReference type="Pfam" id="PF03241"/>
    </source>
</evidence>
<comment type="caution">
    <text evidence="7">The sequence shown here is derived from an EMBL/GenBank/DDBJ whole genome shotgun (WGS) entry which is preliminary data.</text>
</comment>
<name>A0AA41R441_9BACT</name>
<dbReference type="InterPro" id="IPR024719">
    <property type="entry name" value="HpaB/PvcC/4-BUDH_C"/>
</dbReference>
<dbReference type="SUPFAM" id="SSF47203">
    <property type="entry name" value="Acyl-CoA dehydrogenase C-terminal domain-like"/>
    <property type="match status" value="1"/>
</dbReference>
<dbReference type="EMBL" id="JALJRB010000006">
    <property type="protein sequence ID" value="MCJ8500426.1"/>
    <property type="molecule type" value="Genomic_DNA"/>
</dbReference>
<evidence type="ECO:0000256" key="3">
    <source>
        <dbReference type="ARBA" id="ARBA00023002"/>
    </source>
</evidence>
<dbReference type="InterPro" id="IPR004925">
    <property type="entry name" value="HpaB/PvcC/4-BUDH"/>
</dbReference>
<keyword evidence="8" id="KW-1185">Reference proteome</keyword>
<evidence type="ECO:0000259" key="6">
    <source>
        <dbReference type="Pfam" id="PF11794"/>
    </source>
</evidence>
<keyword evidence="1" id="KW-0285">Flavoprotein</keyword>
<evidence type="ECO:0000313" key="7">
    <source>
        <dbReference type="EMBL" id="MCJ8500426.1"/>
    </source>
</evidence>
<dbReference type="PIRSF" id="PIRSF000331">
    <property type="entry name" value="HpaA_HpaB"/>
    <property type="match status" value="1"/>
</dbReference>
<accession>A0AA41R441</accession>
<reference evidence="7" key="1">
    <citation type="submission" date="2022-04" db="EMBL/GenBank/DDBJ databases">
        <title>Desulfatitalea alkaliphila sp. nov., a novel anaerobic sulfate-reducing bacterium isolated from terrestrial mud volcano, Taman Peninsula, Russia.</title>
        <authorList>
            <person name="Khomyakova M.A."/>
            <person name="Merkel A.Y."/>
            <person name="Slobodkin A.I."/>
        </authorList>
    </citation>
    <scope>NUCLEOTIDE SEQUENCE</scope>
    <source>
        <strain evidence="7">M08but</strain>
    </source>
</reference>
<dbReference type="InterPro" id="IPR024674">
    <property type="entry name" value="HpaB/PvcC/4-BUDH_N"/>
</dbReference>
<evidence type="ECO:0000256" key="2">
    <source>
        <dbReference type="ARBA" id="ARBA00022827"/>
    </source>
</evidence>